<name>A0ABW9XW37_9BACL</name>
<keyword evidence="3" id="KW-1185">Reference proteome</keyword>
<dbReference type="EMBL" id="JAAAMV010000023">
    <property type="protein sequence ID" value="NBD26815.1"/>
    <property type="molecule type" value="Genomic_DNA"/>
</dbReference>
<comment type="caution">
    <text evidence="2">The sequence shown here is derived from an EMBL/GenBank/DDBJ whole genome shotgun (WGS) entry which is preliminary data.</text>
</comment>
<evidence type="ECO:0000256" key="1">
    <source>
        <dbReference type="SAM" id="MobiDB-lite"/>
    </source>
</evidence>
<evidence type="ECO:0000313" key="3">
    <source>
        <dbReference type="Proteomes" id="UP000665561"/>
    </source>
</evidence>
<evidence type="ECO:0000313" key="2">
    <source>
        <dbReference type="EMBL" id="NBD26815.1"/>
    </source>
</evidence>
<organism evidence="2 3">
    <name type="scientific">Paenibacillus glycinis</name>
    <dbReference type="NCBI Taxonomy" id="2697035"/>
    <lineage>
        <taxon>Bacteria</taxon>
        <taxon>Bacillati</taxon>
        <taxon>Bacillota</taxon>
        <taxon>Bacilli</taxon>
        <taxon>Bacillales</taxon>
        <taxon>Paenibacillaceae</taxon>
        <taxon>Paenibacillus</taxon>
    </lineage>
</organism>
<proteinExistence type="predicted"/>
<dbReference type="Proteomes" id="UP000665561">
    <property type="component" value="Unassembled WGS sequence"/>
</dbReference>
<protein>
    <submittedName>
        <fullName evidence="2">Uncharacterized protein</fullName>
    </submittedName>
</protein>
<sequence length="74" mass="8208">MGERKNGKLEFLYNHANAERRINQARENDRSQISDADEPAAGDDGERSRHVKTPLGMAVGCPEAPPMTIRRGAF</sequence>
<reference evidence="2 3" key="1">
    <citation type="submission" date="2020-01" db="EMBL/GenBank/DDBJ databases">
        <title>Paenibacillus soybeanensis sp. nov. isolated from the nodules of soybean (Glycine max(L.) Merr).</title>
        <authorList>
            <person name="Wang H."/>
        </authorList>
    </citation>
    <scope>NUCLEOTIDE SEQUENCE [LARGE SCALE GENOMIC DNA]</scope>
    <source>
        <strain evidence="2 3">T1</strain>
    </source>
</reference>
<dbReference type="RefSeq" id="WP_161745828.1">
    <property type="nucleotide sequence ID" value="NZ_JAAAMV010000023.1"/>
</dbReference>
<feature type="region of interest" description="Disordered" evidence="1">
    <location>
        <begin position="24"/>
        <end position="74"/>
    </location>
</feature>
<gene>
    <name evidence="2" type="ORF">GT019_23310</name>
</gene>
<accession>A0ABW9XW37</accession>